<feature type="domain" description="C2H2-type" evidence="14">
    <location>
        <begin position="490"/>
        <end position="517"/>
    </location>
</feature>
<sequence>MNPEHHNITSGGQPSGSTESQNQRTAQQQQQTNLTPTTSATDLRVNSAAVNVALSSVAKYWVFTNLFPGPIPQVSVYGLPTGTRIENGKAVQDIGQTHTGILNGDPNIILGHHGGQAQVTVSAAGTQQIPVSQILSTQSGQTHETMVGHAQAQELGGQQATGSAGAGQATHQQVANSRVEFVQHHNIDMTHHTQQHLLQQQLMAARPDHSNQQIQLTVSEDGIVTVVEPGAGKIVEKEELHEAIKLPNDQTLTVHQLQQIVGQQVIDSVVRIEQATGEPANILVTHNADGTTSIEASAAESLIVKDEKNSKIETAQFAIPTDIKDIKGIDLKENLQTVGAMGMEGAVVKISAGATDHDMHAMYKVNVEDLSQLLAYHEVFGKLNSDGQPQQQPKVITEIEVEVEAGTSAAITEQDSSPGHHSCDICGKIFQFRYQLIVHRRYHGESKPFACLVCGVAFANPLELSRHGKCHLAGDPAERHAKRMTADKPYVCTTCHKTFSRKEHLDNHVRSHTGETPYRCEFCAKTFTRKEHMVNHVRKHTGETPHRCDICKKSFTRKEHFMNHVMWHTGETPHHCQLCGKKYTRKEHLMNHMRSHTNDTPFRCDLCGKSFTRKEHFNNHILWHTGETPHRCDFCSKTFTRKEHLLNHVRQHTGESPHRCNFCSKSFTRREHLVNHVRQHTGETPFQCGYCPKAFTRKDHLVNHVRQHTGESPHKCSFCTKSFTRKEHLTNHVRQHTGESPHRCTYCAKSFTRKEHLTNHIRQHTGETPFKCGFCTKSFSRKEHLTNHIHLHTGETPHKCPFCTKTFSRKEHLTNHVRIHTGESPHRCEFCQKTFTRKEHLTNHLKQHTGDTAHACKVCSKPFTRKEHLVTHMRSHSCGERPFSCGECGKSFPLKGNLLFHERSHNKASRTLRCEVCSKDFLCKGHLAAHRRTHEEPKEGATSTDTPAETIECTSECNPKFIKVEVDPAERKHEIRPPQAENRPADNNVAQNQQTNTNTVMQITGQVTQQQVRSSTSSPGATAATFTHATTTQHHSGTSIAHHPVTVNY</sequence>
<protein>
    <submittedName>
        <fullName evidence="16">Zinc finger protein 569-like isoform X5</fullName>
    </submittedName>
</protein>
<evidence type="ECO:0000256" key="12">
    <source>
        <dbReference type="PROSITE-ProRule" id="PRU00042"/>
    </source>
</evidence>
<dbReference type="GO" id="GO:0008270">
    <property type="term" value="F:zinc ion binding"/>
    <property type="evidence" value="ECO:0007669"/>
    <property type="project" value="UniProtKB-KW"/>
</dbReference>
<accession>A0A6J2JCG0</accession>
<dbReference type="FunFam" id="3.30.160.60:FF:001759">
    <property type="entry name" value="Crooked legs, isoform F"/>
    <property type="match status" value="1"/>
</dbReference>
<dbReference type="GO" id="GO:0006357">
    <property type="term" value="P:regulation of transcription by RNA polymerase II"/>
    <property type="evidence" value="ECO:0007669"/>
    <property type="project" value="TreeGrafter"/>
</dbReference>
<keyword evidence="9" id="KW-0238">DNA-binding</keyword>
<dbReference type="Gene3D" id="3.30.160.60">
    <property type="entry name" value="Classic Zinc Finger"/>
    <property type="match status" value="16"/>
</dbReference>
<feature type="domain" description="C2H2-type" evidence="14">
    <location>
        <begin position="449"/>
        <end position="476"/>
    </location>
</feature>
<dbReference type="GO" id="GO:0000978">
    <property type="term" value="F:RNA polymerase II cis-regulatory region sequence-specific DNA binding"/>
    <property type="evidence" value="ECO:0007669"/>
    <property type="project" value="TreeGrafter"/>
</dbReference>
<feature type="domain" description="C2H2-type" evidence="14">
    <location>
        <begin position="714"/>
        <end position="741"/>
    </location>
</feature>
<name>A0A6J2JCG0_BOMMA</name>
<feature type="region of interest" description="Disordered" evidence="13">
    <location>
        <begin position="1"/>
        <end position="40"/>
    </location>
</feature>
<evidence type="ECO:0000313" key="16">
    <source>
        <dbReference type="RefSeq" id="XP_028026998.1"/>
    </source>
</evidence>
<feature type="domain" description="C2H2-type" evidence="14">
    <location>
        <begin position="630"/>
        <end position="657"/>
    </location>
</feature>
<feature type="domain" description="C2H2-type" evidence="14">
    <location>
        <begin position="574"/>
        <end position="601"/>
    </location>
</feature>
<gene>
    <name evidence="16" type="primary">LOC114240599</name>
</gene>
<dbReference type="SMART" id="SM00355">
    <property type="entry name" value="ZnF_C2H2"/>
    <property type="match status" value="18"/>
</dbReference>
<evidence type="ECO:0000256" key="7">
    <source>
        <dbReference type="ARBA" id="ARBA00022833"/>
    </source>
</evidence>
<dbReference type="FunFam" id="3.30.160.60:FF:000065">
    <property type="entry name" value="B-cell CLL/lymphoma 6, member B"/>
    <property type="match status" value="2"/>
</dbReference>
<feature type="domain" description="C2H2-type" evidence="14">
    <location>
        <begin position="421"/>
        <end position="448"/>
    </location>
</feature>
<feature type="domain" description="C2H2-type" evidence="14">
    <location>
        <begin position="686"/>
        <end position="713"/>
    </location>
</feature>
<dbReference type="GO" id="GO:0003700">
    <property type="term" value="F:DNA-binding transcription factor activity"/>
    <property type="evidence" value="ECO:0007669"/>
    <property type="project" value="TreeGrafter"/>
</dbReference>
<keyword evidence="5" id="KW-0677">Repeat</keyword>
<feature type="region of interest" description="Disordered" evidence="13">
    <location>
        <begin position="930"/>
        <end position="949"/>
    </location>
</feature>
<evidence type="ECO:0000313" key="15">
    <source>
        <dbReference type="Proteomes" id="UP000504629"/>
    </source>
</evidence>
<dbReference type="PROSITE" id="PS00028">
    <property type="entry name" value="ZINC_FINGER_C2H2_1"/>
    <property type="match status" value="18"/>
</dbReference>
<dbReference type="FunFam" id="3.30.160.60:FF:000253">
    <property type="entry name" value="Crooked legs, isoform H"/>
    <property type="match status" value="11"/>
</dbReference>
<evidence type="ECO:0000256" key="4">
    <source>
        <dbReference type="ARBA" id="ARBA00022723"/>
    </source>
</evidence>
<feature type="region of interest" description="Disordered" evidence="13">
    <location>
        <begin position="1029"/>
        <end position="1049"/>
    </location>
</feature>
<keyword evidence="8" id="KW-0805">Transcription regulation</keyword>
<feature type="domain" description="C2H2-type" evidence="14">
    <location>
        <begin position="602"/>
        <end position="629"/>
    </location>
</feature>
<feature type="domain" description="C2H2-type" evidence="14">
    <location>
        <begin position="658"/>
        <end position="685"/>
    </location>
</feature>
<dbReference type="FunFam" id="3.30.160.60:FF:000151">
    <property type="entry name" value="Zinc finger and SCAN domain-containing 21"/>
    <property type="match status" value="1"/>
</dbReference>
<dbReference type="OrthoDB" id="654211at2759"/>
<evidence type="ECO:0000259" key="14">
    <source>
        <dbReference type="PROSITE" id="PS50157"/>
    </source>
</evidence>
<feature type="compositionally biased region" description="Low complexity" evidence="13">
    <location>
        <begin position="18"/>
        <end position="38"/>
    </location>
</feature>
<organism evidence="15 16">
    <name type="scientific">Bombyx mandarina</name>
    <name type="common">Wild silk moth</name>
    <name type="synonym">Wild silkworm</name>
    <dbReference type="NCBI Taxonomy" id="7092"/>
    <lineage>
        <taxon>Eukaryota</taxon>
        <taxon>Metazoa</taxon>
        <taxon>Ecdysozoa</taxon>
        <taxon>Arthropoda</taxon>
        <taxon>Hexapoda</taxon>
        <taxon>Insecta</taxon>
        <taxon>Pterygota</taxon>
        <taxon>Neoptera</taxon>
        <taxon>Endopterygota</taxon>
        <taxon>Lepidoptera</taxon>
        <taxon>Glossata</taxon>
        <taxon>Ditrysia</taxon>
        <taxon>Bombycoidea</taxon>
        <taxon>Bombycidae</taxon>
        <taxon>Bombycinae</taxon>
        <taxon>Bombyx</taxon>
    </lineage>
</organism>
<keyword evidence="7" id="KW-0862">Zinc</keyword>
<keyword evidence="6 12" id="KW-0863">Zinc-finger</keyword>
<feature type="domain" description="C2H2-type" evidence="14">
    <location>
        <begin position="883"/>
        <end position="910"/>
    </location>
</feature>
<evidence type="ECO:0000256" key="5">
    <source>
        <dbReference type="ARBA" id="ARBA00022737"/>
    </source>
</evidence>
<evidence type="ECO:0000256" key="10">
    <source>
        <dbReference type="ARBA" id="ARBA00023163"/>
    </source>
</evidence>
<evidence type="ECO:0000256" key="2">
    <source>
        <dbReference type="ARBA" id="ARBA00004123"/>
    </source>
</evidence>
<keyword evidence="15" id="KW-1185">Reference proteome</keyword>
<dbReference type="RefSeq" id="XP_028026998.1">
    <property type="nucleotide sequence ID" value="XM_028171197.1"/>
</dbReference>
<feature type="domain" description="C2H2-type" evidence="14">
    <location>
        <begin position="742"/>
        <end position="769"/>
    </location>
</feature>
<dbReference type="GO" id="GO:0005634">
    <property type="term" value="C:nucleus"/>
    <property type="evidence" value="ECO:0007669"/>
    <property type="project" value="UniProtKB-SubCell"/>
</dbReference>
<dbReference type="InterPro" id="IPR036236">
    <property type="entry name" value="Znf_C2H2_sf"/>
</dbReference>
<dbReference type="PANTHER" id="PTHR24390">
    <property type="entry name" value="ZINC FINGER PROTEIN"/>
    <property type="match status" value="1"/>
</dbReference>
<feature type="domain" description="C2H2-type" evidence="14">
    <location>
        <begin position="546"/>
        <end position="573"/>
    </location>
</feature>
<dbReference type="Proteomes" id="UP000504629">
    <property type="component" value="Unplaced"/>
</dbReference>
<comment type="function">
    <text evidence="1">May be involved in transcriptional regulation.</text>
</comment>
<dbReference type="Pfam" id="PF00096">
    <property type="entry name" value="zf-C2H2"/>
    <property type="match status" value="15"/>
</dbReference>
<dbReference type="PROSITE" id="PS50157">
    <property type="entry name" value="ZINC_FINGER_C2H2_2"/>
    <property type="match status" value="18"/>
</dbReference>
<evidence type="ECO:0000256" key="1">
    <source>
        <dbReference type="ARBA" id="ARBA00003767"/>
    </source>
</evidence>
<feature type="compositionally biased region" description="Polar residues" evidence="13">
    <location>
        <begin position="8"/>
        <end position="17"/>
    </location>
</feature>
<comment type="subcellular location">
    <subcellularLocation>
        <location evidence="2">Nucleus</location>
    </subcellularLocation>
</comment>
<dbReference type="AlphaFoldDB" id="A0A6J2JCG0"/>
<evidence type="ECO:0000256" key="13">
    <source>
        <dbReference type="SAM" id="MobiDB-lite"/>
    </source>
</evidence>
<dbReference type="GeneID" id="114240599"/>
<proteinExistence type="inferred from homology"/>
<dbReference type="FunFam" id="3.30.160.60:FF:000226">
    <property type="entry name" value="Zinc finger protein 236 variant"/>
    <property type="match status" value="1"/>
</dbReference>
<feature type="domain" description="C2H2-type" evidence="14">
    <location>
        <begin position="826"/>
        <end position="853"/>
    </location>
</feature>
<feature type="region of interest" description="Disordered" evidence="13">
    <location>
        <begin position="968"/>
        <end position="988"/>
    </location>
</feature>
<dbReference type="SUPFAM" id="SSF57667">
    <property type="entry name" value="beta-beta-alpha zinc fingers"/>
    <property type="match status" value="10"/>
</dbReference>
<keyword evidence="10" id="KW-0804">Transcription</keyword>
<keyword evidence="4" id="KW-0479">Metal-binding</keyword>
<evidence type="ECO:0000256" key="6">
    <source>
        <dbReference type="ARBA" id="ARBA00022771"/>
    </source>
</evidence>
<feature type="domain" description="C2H2-type" evidence="14">
    <location>
        <begin position="854"/>
        <end position="882"/>
    </location>
</feature>
<evidence type="ECO:0000256" key="8">
    <source>
        <dbReference type="ARBA" id="ARBA00023015"/>
    </source>
</evidence>
<feature type="domain" description="C2H2-type" evidence="14">
    <location>
        <begin position="518"/>
        <end position="545"/>
    </location>
</feature>
<evidence type="ECO:0000256" key="9">
    <source>
        <dbReference type="ARBA" id="ARBA00023125"/>
    </source>
</evidence>
<evidence type="ECO:0000256" key="11">
    <source>
        <dbReference type="ARBA" id="ARBA00023242"/>
    </source>
</evidence>
<feature type="domain" description="C2H2-type" evidence="14">
    <location>
        <begin position="798"/>
        <end position="825"/>
    </location>
</feature>
<feature type="domain" description="C2H2-type" evidence="14">
    <location>
        <begin position="770"/>
        <end position="797"/>
    </location>
</feature>
<reference evidence="16" key="1">
    <citation type="submission" date="2025-08" db="UniProtKB">
        <authorList>
            <consortium name="RefSeq"/>
        </authorList>
    </citation>
    <scope>IDENTIFICATION</scope>
    <source>
        <tissue evidence="16">Silk gland</tissue>
    </source>
</reference>
<dbReference type="PANTHER" id="PTHR24390:SF229">
    <property type="entry name" value="ZINC FINGER PROTEIN XFIN"/>
    <property type="match status" value="1"/>
</dbReference>
<comment type="similarity">
    <text evidence="3">Belongs to the krueppel C2H2-type zinc-finger protein family.</text>
</comment>
<evidence type="ECO:0000256" key="3">
    <source>
        <dbReference type="ARBA" id="ARBA00006991"/>
    </source>
</evidence>
<feature type="domain" description="C2H2-type" evidence="14">
    <location>
        <begin position="912"/>
        <end position="939"/>
    </location>
</feature>
<keyword evidence="11" id="KW-0539">Nucleus</keyword>
<dbReference type="InterPro" id="IPR013087">
    <property type="entry name" value="Znf_C2H2_type"/>
</dbReference>